<dbReference type="EMBL" id="CP034662">
    <property type="protein sequence ID" value="AZQ94241.1"/>
    <property type="molecule type" value="Genomic_DNA"/>
</dbReference>
<gene>
    <name evidence="1" type="ORF">EJK53_1830</name>
</gene>
<protein>
    <submittedName>
        <fullName evidence="1">Uncharacterized protein</fullName>
    </submittedName>
</protein>
<organism evidence="1 2">
    <name type="scientific">Moraxella catarrhalis</name>
    <name type="common">Branhamella catarrhalis</name>
    <dbReference type="NCBI Taxonomy" id="480"/>
    <lineage>
        <taxon>Bacteria</taxon>
        <taxon>Pseudomonadati</taxon>
        <taxon>Pseudomonadota</taxon>
        <taxon>Gammaproteobacteria</taxon>
        <taxon>Moraxellales</taxon>
        <taxon>Moraxellaceae</taxon>
        <taxon>Moraxella</taxon>
    </lineage>
</organism>
<reference evidence="1 2" key="1">
    <citation type="submission" date="2018-12" db="EMBL/GenBank/DDBJ databases">
        <title>Persistence of Moraxella catarrhalis in Chronic Obstructive Pulmonary Disease and Regulation of the Hag/MID Adhesin.</title>
        <authorList>
            <person name="Murphy T."/>
            <person name="Zhao X."/>
            <person name="Vyas G."/>
            <person name="Aluvathingal J."/>
            <person name="Nadendla S."/>
            <person name="Tallon L."/>
            <person name="Tettelin H."/>
        </authorList>
    </citation>
    <scope>NUCLEOTIDE SEQUENCE [LARGE SCALE GENOMIC DNA]</scope>
    <source>
        <strain evidence="1 2">46P58B1</strain>
    </source>
</reference>
<dbReference type="Proteomes" id="UP000280228">
    <property type="component" value="Chromosome"/>
</dbReference>
<sequence>MGDYHACHDATNGMMMGIGIMMGGAGGSMVKIKPPTLYARALDGGIVLRRLIT</sequence>
<dbReference type="AlphaFoldDB" id="A0A3S9QHL8"/>
<evidence type="ECO:0000313" key="2">
    <source>
        <dbReference type="Proteomes" id="UP000280228"/>
    </source>
</evidence>
<proteinExistence type="predicted"/>
<name>A0A3S9QHL8_MORCA</name>
<dbReference type="RefSeq" id="WP_162489107.1">
    <property type="nucleotide sequence ID" value="NZ_CP034662.1"/>
</dbReference>
<accession>A0A3S9QHL8</accession>
<evidence type="ECO:0000313" key="1">
    <source>
        <dbReference type="EMBL" id="AZQ94241.1"/>
    </source>
</evidence>